<dbReference type="VEuPathDB" id="FungiDB:BCV72DRAFT_215272"/>
<feature type="domain" description="Protein kinase" evidence="2">
    <location>
        <begin position="47"/>
        <end position="93"/>
    </location>
</feature>
<dbReference type="SUPFAM" id="SSF56112">
    <property type="entry name" value="Protein kinase-like (PK-like)"/>
    <property type="match status" value="1"/>
</dbReference>
<keyword evidence="1" id="KW-0067">ATP-binding</keyword>
<dbReference type="InterPro" id="IPR017441">
    <property type="entry name" value="Protein_kinase_ATP_BS"/>
</dbReference>
<keyword evidence="1" id="KW-0547">Nucleotide-binding</keyword>
<dbReference type="InterPro" id="IPR000719">
    <property type="entry name" value="Prot_kinase_dom"/>
</dbReference>
<dbReference type="EMBL" id="KV922051">
    <property type="protein sequence ID" value="ORE02430.1"/>
    <property type="molecule type" value="Genomic_DNA"/>
</dbReference>
<dbReference type="GO" id="GO:0004672">
    <property type="term" value="F:protein kinase activity"/>
    <property type="evidence" value="ECO:0007669"/>
    <property type="project" value="InterPro"/>
</dbReference>
<sequence length="93" mass="10286">MAVFSQIKNFIKSSYLGGQKYEAAAKIVEEEKKAKNTMPSYPELGAYQLTAKLGDGAFSKVYEAINLKTNEKVAIKIVKKAEINNQQVCVLLV</sequence>
<evidence type="ECO:0000313" key="3">
    <source>
        <dbReference type="EMBL" id="ORE02430.1"/>
    </source>
</evidence>
<dbReference type="PROSITE" id="PS50011">
    <property type="entry name" value="PROTEIN_KINASE_DOM"/>
    <property type="match status" value="1"/>
</dbReference>
<reference evidence="3" key="1">
    <citation type="journal article" date="2016" name="Proc. Natl. Acad. Sci. U.S.A.">
        <title>Lipid metabolic changes in an early divergent fungus govern the establishment of a mutualistic symbiosis with endobacteria.</title>
        <authorList>
            <person name="Lastovetsky O.A."/>
            <person name="Gaspar M.L."/>
            <person name="Mondo S.J."/>
            <person name="LaButti K.M."/>
            <person name="Sandor L."/>
            <person name="Grigoriev I.V."/>
            <person name="Henry S.A."/>
            <person name="Pawlowska T.E."/>
        </authorList>
    </citation>
    <scope>NUCLEOTIDE SEQUENCE [LARGE SCALE GENOMIC DNA]</scope>
    <source>
        <strain evidence="3">ATCC 52814</strain>
    </source>
</reference>
<accession>A0A1X0QRP3</accession>
<dbReference type="AlphaFoldDB" id="A0A1X0QRP3"/>
<dbReference type="GO" id="GO:0005524">
    <property type="term" value="F:ATP binding"/>
    <property type="evidence" value="ECO:0007669"/>
    <property type="project" value="UniProtKB-UniRule"/>
</dbReference>
<proteinExistence type="predicted"/>
<dbReference type="InterPro" id="IPR011009">
    <property type="entry name" value="Kinase-like_dom_sf"/>
</dbReference>
<dbReference type="PROSITE" id="PS00107">
    <property type="entry name" value="PROTEIN_KINASE_ATP"/>
    <property type="match status" value="1"/>
</dbReference>
<dbReference type="Proteomes" id="UP000242414">
    <property type="component" value="Unassembled WGS sequence"/>
</dbReference>
<dbReference type="Pfam" id="PF00069">
    <property type="entry name" value="Pkinase"/>
    <property type="match status" value="1"/>
</dbReference>
<dbReference type="Gene3D" id="3.30.200.20">
    <property type="entry name" value="Phosphorylase Kinase, domain 1"/>
    <property type="match status" value="1"/>
</dbReference>
<gene>
    <name evidence="3" type="ORF">BCV72DRAFT_215272</name>
</gene>
<name>A0A1X0QRP3_RHIZD</name>
<evidence type="ECO:0000259" key="2">
    <source>
        <dbReference type="PROSITE" id="PS50011"/>
    </source>
</evidence>
<evidence type="ECO:0000256" key="1">
    <source>
        <dbReference type="PROSITE-ProRule" id="PRU10141"/>
    </source>
</evidence>
<protein>
    <recommendedName>
        <fullName evidence="2">Protein kinase domain-containing protein</fullName>
    </recommendedName>
</protein>
<feature type="binding site" evidence="1">
    <location>
        <position position="80"/>
    </location>
    <ligand>
        <name>ATP</name>
        <dbReference type="ChEBI" id="CHEBI:30616"/>
    </ligand>
</feature>
<organism evidence="3">
    <name type="scientific">Rhizopus microsporus var. microsporus</name>
    <dbReference type="NCBI Taxonomy" id="86635"/>
    <lineage>
        <taxon>Eukaryota</taxon>
        <taxon>Fungi</taxon>
        <taxon>Fungi incertae sedis</taxon>
        <taxon>Mucoromycota</taxon>
        <taxon>Mucoromycotina</taxon>
        <taxon>Mucoromycetes</taxon>
        <taxon>Mucorales</taxon>
        <taxon>Mucorineae</taxon>
        <taxon>Rhizopodaceae</taxon>
        <taxon>Rhizopus</taxon>
    </lineage>
</organism>